<evidence type="ECO:0000256" key="2">
    <source>
        <dbReference type="ARBA" id="ARBA00022679"/>
    </source>
</evidence>
<name>A0A850P763_9PROT</name>
<dbReference type="NCBIfam" id="TIGR00536">
    <property type="entry name" value="hemK_fam"/>
    <property type="match status" value="1"/>
</dbReference>
<dbReference type="GO" id="GO:0032259">
    <property type="term" value="P:methylation"/>
    <property type="evidence" value="ECO:0007669"/>
    <property type="project" value="UniProtKB-KW"/>
</dbReference>
<dbReference type="InterPro" id="IPR029063">
    <property type="entry name" value="SAM-dependent_MTases_sf"/>
</dbReference>
<dbReference type="Gene3D" id="1.10.8.10">
    <property type="entry name" value="DNA helicase RuvA subunit, C-terminal domain"/>
    <property type="match status" value="1"/>
</dbReference>
<evidence type="ECO:0000256" key="1">
    <source>
        <dbReference type="ARBA" id="ARBA00022603"/>
    </source>
</evidence>
<dbReference type="InterPro" id="IPR050320">
    <property type="entry name" value="N5-glutamine_MTase"/>
</dbReference>
<evidence type="ECO:0000313" key="8">
    <source>
        <dbReference type="EMBL" id="NVN39778.1"/>
    </source>
</evidence>
<comment type="similarity">
    <text evidence="5">Belongs to the protein N5-glutamine methyltransferase family. PrmC subfamily.</text>
</comment>
<proteinExistence type="inferred from homology"/>
<dbReference type="HAMAP" id="MF_02126">
    <property type="entry name" value="RF_methyltr_PrmC"/>
    <property type="match status" value="1"/>
</dbReference>
<keyword evidence="3 5" id="KW-0949">S-adenosyl-L-methionine</keyword>
<evidence type="ECO:0000256" key="5">
    <source>
        <dbReference type="HAMAP-Rule" id="MF_02126"/>
    </source>
</evidence>
<reference evidence="8 9" key="1">
    <citation type="submission" date="2020-06" db="EMBL/GenBank/DDBJ databases">
        <title>Description of novel acetic acid bacteria.</title>
        <authorList>
            <person name="Sombolestani A."/>
        </authorList>
    </citation>
    <scope>NUCLEOTIDE SEQUENCE [LARGE SCALE GENOMIC DNA]</scope>
    <source>
        <strain evidence="8 9">LMG 27010</strain>
    </source>
</reference>
<dbReference type="InterPro" id="IPR007848">
    <property type="entry name" value="Small_mtfrase_dom"/>
</dbReference>
<dbReference type="PROSITE" id="PS00092">
    <property type="entry name" value="N6_MTASE"/>
    <property type="match status" value="1"/>
</dbReference>
<keyword evidence="1 5" id="KW-0489">Methyltransferase</keyword>
<evidence type="ECO:0000259" key="6">
    <source>
        <dbReference type="Pfam" id="PF05175"/>
    </source>
</evidence>
<dbReference type="Proteomes" id="UP000585665">
    <property type="component" value="Unassembled WGS sequence"/>
</dbReference>
<dbReference type="CDD" id="cd02440">
    <property type="entry name" value="AdoMet_MTases"/>
    <property type="match status" value="1"/>
</dbReference>
<dbReference type="GO" id="GO:0003676">
    <property type="term" value="F:nucleic acid binding"/>
    <property type="evidence" value="ECO:0007669"/>
    <property type="project" value="InterPro"/>
</dbReference>
<feature type="binding site" evidence="5">
    <location>
        <position position="178"/>
    </location>
    <ligand>
        <name>S-adenosyl-L-methionine</name>
        <dbReference type="ChEBI" id="CHEBI:59789"/>
    </ligand>
</feature>
<dbReference type="GO" id="GO:0102559">
    <property type="term" value="F:peptide chain release factor N(5)-glutamine methyltransferase activity"/>
    <property type="evidence" value="ECO:0007669"/>
    <property type="project" value="UniProtKB-EC"/>
</dbReference>
<dbReference type="InterPro" id="IPR040758">
    <property type="entry name" value="PrmC_N"/>
</dbReference>
<feature type="domain" description="Release factor glutamine methyltransferase N-terminal" evidence="7">
    <location>
        <begin position="9"/>
        <end position="80"/>
    </location>
</feature>
<dbReference type="InterPro" id="IPR004556">
    <property type="entry name" value="HemK-like"/>
</dbReference>
<dbReference type="NCBIfam" id="TIGR03534">
    <property type="entry name" value="RF_mod_PrmC"/>
    <property type="match status" value="1"/>
</dbReference>
<sequence length="289" mass="30341">MKRDATLRETLRDAACQLSAAGIDESVREARLLMSLALETDLGGLLRRAPDEVLTGPEATRFSSVLTRRRAREPLAFIAGEAGFWTLTLSVTPDTLIPRADSETLIEALCDARPGRAAVRSILDLGTGTGCLLLAALHEFPFAQGVGVDLSPGAAALARRNAERNALDGRAVFLAGSWDTALAGRFDVILSNPPYIPHADLRALMPEVVAYEPARALDGGDDGLDAYRALAALLPARLNPGGVAVLEIGIGQDTEVCALATAAGLTVREVRTDLGGIARAVVLEGVTRG</sequence>
<organism evidence="8 9">
    <name type="scientific">Ameyamaea chiangmaiensis</name>
    <dbReference type="NCBI Taxonomy" id="442969"/>
    <lineage>
        <taxon>Bacteria</taxon>
        <taxon>Pseudomonadati</taxon>
        <taxon>Pseudomonadota</taxon>
        <taxon>Alphaproteobacteria</taxon>
        <taxon>Acetobacterales</taxon>
        <taxon>Acetobacteraceae</taxon>
        <taxon>Ameyamaea</taxon>
    </lineage>
</organism>
<dbReference type="InterPro" id="IPR002052">
    <property type="entry name" value="DNA_methylase_N6_adenine_CS"/>
</dbReference>
<evidence type="ECO:0000256" key="3">
    <source>
        <dbReference type="ARBA" id="ARBA00022691"/>
    </source>
</evidence>
<comment type="function">
    <text evidence="5">Methylates the class 1 translation termination release factors RF1/PrfA and RF2/PrfB on the glutamine residue of the universally conserved GGQ motif.</text>
</comment>
<feature type="binding site" evidence="5">
    <location>
        <begin position="192"/>
        <end position="195"/>
    </location>
    <ligand>
        <name>substrate</name>
    </ligand>
</feature>
<keyword evidence="2 5" id="KW-0808">Transferase</keyword>
<accession>A0A850P763</accession>
<keyword evidence="9" id="KW-1185">Reference proteome</keyword>
<dbReference type="Pfam" id="PF05175">
    <property type="entry name" value="MTS"/>
    <property type="match status" value="1"/>
</dbReference>
<feature type="binding site" evidence="5">
    <location>
        <position position="149"/>
    </location>
    <ligand>
        <name>S-adenosyl-L-methionine</name>
        <dbReference type="ChEBI" id="CHEBI:59789"/>
    </ligand>
</feature>
<comment type="caution">
    <text evidence="8">The sequence shown here is derived from an EMBL/GenBank/DDBJ whole genome shotgun (WGS) entry which is preliminary data.</text>
</comment>
<dbReference type="EC" id="2.1.1.297" evidence="5"/>
<dbReference type="AlphaFoldDB" id="A0A850P763"/>
<dbReference type="Pfam" id="PF17827">
    <property type="entry name" value="PrmC_N"/>
    <property type="match status" value="1"/>
</dbReference>
<feature type="binding site" evidence="5">
    <location>
        <begin position="126"/>
        <end position="130"/>
    </location>
    <ligand>
        <name>S-adenosyl-L-methionine</name>
        <dbReference type="ChEBI" id="CHEBI:59789"/>
    </ligand>
</feature>
<dbReference type="PANTHER" id="PTHR18895">
    <property type="entry name" value="HEMK METHYLTRANSFERASE"/>
    <property type="match status" value="1"/>
</dbReference>
<evidence type="ECO:0000313" key="9">
    <source>
        <dbReference type="Proteomes" id="UP000585665"/>
    </source>
</evidence>
<evidence type="ECO:0000256" key="4">
    <source>
        <dbReference type="ARBA" id="ARBA00048391"/>
    </source>
</evidence>
<feature type="binding site" evidence="5">
    <location>
        <position position="192"/>
    </location>
    <ligand>
        <name>S-adenosyl-L-methionine</name>
        <dbReference type="ChEBI" id="CHEBI:59789"/>
    </ligand>
</feature>
<dbReference type="Gene3D" id="3.40.50.150">
    <property type="entry name" value="Vaccinia Virus protein VP39"/>
    <property type="match status" value="1"/>
</dbReference>
<protein>
    <recommendedName>
        <fullName evidence="5">Release factor glutamine methyltransferase</fullName>
        <shortName evidence="5">RF MTase</shortName>
        <ecNumber evidence="5">2.1.1.297</ecNumber>
    </recommendedName>
    <alternativeName>
        <fullName evidence="5">N5-glutamine methyltransferase PrmC</fullName>
    </alternativeName>
    <alternativeName>
        <fullName evidence="5">Protein-(glutamine-N5) MTase PrmC</fullName>
    </alternativeName>
    <alternativeName>
        <fullName evidence="5">Protein-glutamine N-methyltransferase PrmC</fullName>
    </alternativeName>
</protein>
<evidence type="ECO:0000259" key="7">
    <source>
        <dbReference type="Pfam" id="PF17827"/>
    </source>
</evidence>
<feature type="domain" description="Methyltransferase small" evidence="6">
    <location>
        <begin position="103"/>
        <end position="200"/>
    </location>
</feature>
<dbReference type="EMBL" id="JABXXR010000017">
    <property type="protein sequence ID" value="NVN39778.1"/>
    <property type="molecule type" value="Genomic_DNA"/>
</dbReference>
<comment type="catalytic activity">
    <reaction evidence="4 5">
        <text>L-glutaminyl-[peptide chain release factor] + S-adenosyl-L-methionine = N(5)-methyl-L-glutaminyl-[peptide chain release factor] + S-adenosyl-L-homocysteine + H(+)</text>
        <dbReference type="Rhea" id="RHEA:42896"/>
        <dbReference type="Rhea" id="RHEA-COMP:10271"/>
        <dbReference type="Rhea" id="RHEA-COMP:10272"/>
        <dbReference type="ChEBI" id="CHEBI:15378"/>
        <dbReference type="ChEBI" id="CHEBI:30011"/>
        <dbReference type="ChEBI" id="CHEBI:57856"/>
        <dbReference type="ChEBI" id="CHEBI:59789"/>
        <dbReference type="ChEBI" id="CHEBI:61891"/>
        <dbReference type="EC" id="2.1.1.297"/>
    </reaction>
</comment>
<dbReference type="SUPFAM" id="SSF53335">
    <property type="entry name" value="S-adenosyl-L-methionine-dependent methyltransferases"/>
    <property type="match status" value="1"/>
</dbReference>
<dbReference type="InterPro" id="IPR019874">
    <property type="entry name" value="RF_methyltr_PrmC"/>
</dbReference>
<gene>
    <name evidence="5 8" type="primary">prmC</name>
    <name evidence="8" type="ORF">HUK82_04250</name>
</gene>
<dbReference type="PANTHER" id="PTHR18895:SF74">
    <property type="entry name" value="MTRF1L RELEASE FACTOR GLUTAMINE METHYLTRANSFERASE"/>
    <property type="match status" value="1"/>
</dbReference>
<dbReference type="RefSeq" id="WP_176612762.1">
    <property type="nucleotide sequence ID" value="NZ_JABXXR010000017.1"/>
</dbReference>